<proteinExistence type="predicted"/>
<sequence>MGDLLLFIVFMGGISAVGASLLAKIFNDNAPILILRGVLERFASKLAPTEKCKILFSVVHNCSLSTP</sequence>
<evidence type="ECO:0000313" key="2">
    <source>
        <dbReference type="Proteomes" id="UP000572863"/>
    </source>
</evidence>
<accession>A0ABX2QXH8</accession>
<dbReference type="RefSeq" id="WP_177052009.1">
    <property type="nucleotide sequence ID" value="NZ_JACAQM010000007.1"/>
</dbReference>
<comment type="caution">
    <text evidence="1">The sequence shown here is derived from an EMBL/GenBank/DDBJ whole genome shotgun (WGS) entry which is preliminary data.</text>
</comment>
<evidence type="ECO:0000313" key="1">
    <source>
        <dbReference type="EMBL" id="NWD96522.1"/>
    </source>
</evidence>
<dbReference type="Proteomes" id="UP000572863">
    <property type="component" value="Unassembled WGS sequence"/>
</dbReference>
<protein>
    <submittedName>
        <fullName evidence="1">Uncharacterized protein</fullName>
    </submittedName>
</protein>
<organism evidence="1 2">
    <name type="scientific">Pseudomonas reactans</name>
    <dbReference type="NCBI Taxonomy" id="117680"/>
    <lineage>
        <taxon>Bacteria</taxon>
        <taxon>Pseudomonadati</taxon>
        <taxon>Pseudomonadota</taxon>
        <taxon>Gammaproteobacteria</taxon>
        <taxon>Pseudomonadales</taxon>
        <taxon>Pseudomonadaceae</taxon>
        <taxon>Pseudomonas</taxon>
    </lineage>
</organism>
<name>A0ABX2QXH8_9PSED</name>
<gene>
    <name evidence="1" type="ORF">HX871_19040</name>
</gene>
<reference evidence="1 2" key="1">
    <citation type="submission" date="2020-04" db="EMBL/GenBank/DDBJ databases">
        <title>Molecular characterization of pseudomonads from Agaricus bisporus reveal novel blotch 2 pathogens in Western Europe.</title>
        <authorList>
            <person name="Taparia T."/>
            <person name="Krijger M."/>
            <person name="Haynes E."/>
            <person name="Elpinstone J.G."/>
            <person name="Noble R."/>
            <person name="Van Der Wolf J."/>
        </authorList>
    </citation>
    <scope>NUCLEOTIDE SEQUENCE [LARGE SCALE GENOMIC DNA]</scope>
    <source>
        <strain evidence="1 2">P7774</strain>
    </source>
</reference>
<dbReference type="EMBL" id="JACARY010000040">
    <property type="protein sequence ID" value="NWD96522.1"/>
    <property type="molecule type" value="Genomic_DNA"/>
</dbReference>
<keyword evidence="2" id="KW-1185">Reference proteome</keyword>